<name>A0ABN9VBT9_9DINO</name>
<feature type="region of interest" description="Disordered" evidence="1">
    <location>
        <begin position="63"/>
        <end position="83"/>
    </location>
</feature>
<feature type="compositionally biased region" description="Basic and acidic residues" evidence="1">
    <location>
        <begin position="416"/>
        <end position="432"/>
    </location>
</feature>
<reference evidence="2" key="1">
    <citation type="submission" date="2023-10" db="EMBL/GenBank/DDBJ databases">
        <authorList>
            <person name="Chen Y."/>
            <person name="Shah S."/>
            <person name="Dougan E. K."/>
            <person name="Thang M."/>
            <person name="Chan C."/>
        </authorList>
    </citation>
    <scope>NUCLEOTIDE SEQUENCE [LARGE SCALE GENOMIC DNA]</scope>
</reference>
<feature type="compositionally biased region" description="Low complexity" evidence="1">
    <location>
        <begin position="228"/>
        <end position="272"/>
    </location>
</feature>
<organism evidence="2 3">
    <name type="scientific">Prorocentrum cordatum</name>
    <dbReference type="NCBI Taxonomy" id="2364126"/>
    <lineage>
        <taxon>Eukaryota</taxon>
        <taxon>Sar</taxon>
        <taxon>Alveolata</taxon>
        <taxon>Dinophyceae</taxon>
        <taxon>Prorocentrales</taxon>
        <taxon>Prorocentraceae</taxon>
        <taxon>Prorocentrum</taxon>
    </lineage>
</organism>
<gene>
    <name evidence="2" type="ORF">PCOR1329_LOCUS56585</name>
</gene>
<feature type="compositionally biased region" description="Low complexity" evidence="1">
    <location>
        <begin position="63"/>
        <end position="75"/>
    </location>
</feature>
<protein>
    <submittedName>
        <fullName evidence="2">Uncharacterized protein</fullName>
    </submittedName>
</protein>
<feature type="region of interest" description="Disordered" evidence="1">
    <location>
        <begin position="416"/>
        <end position="436"/>
    </location>
</feature>
<sequence length="584" mass="60565">MICKTHCDHIFGGEVWLRVRSQMGGSPAESVDACTTPPSTGDSRKASELVCQEQAMLTDFARAASRPAAHQAPRALGAPPGEPGARLARALLDKPLALGAERALAAKEAEAPASQRHAGAEAVAGQAAGAARRLRPRAAAPDTRRHEARASRLDDITDQVSLLNVWPAAEPAAASGAPRSAAAPEAEAPAAPADGRPAAAAPPGAAELVAPAGPAAAAGGARRPEAAAEAAAAAAEGAPAEPAVAEGGPAAGGAEHTTGPAMAPLAPLAPAAVDEEGPPGEPADAPATPRAAAAAAAPASPERADRAPTSPDKVALHPVQERTSATPRSDPFEGEPSTSWKRKMRRLRLAAHRQAAIDFSHLDRPAPVIVLSTKHNAACPQEGSHDIASVRSSSMADDISQDIAVRDDAEEVVKETVVHDRSHDSSQDRSVKETASQEFPSLDLCGELLACDSRSGQDAVLEGPLRQTLKAQDVDHEASGYQRPRVLASRLLSSQTCADQSSSSRRVLFDDRSSVVWYEIPLQASLRPISRRRPMEGSQVIAPVRSPFAAADTAPRDVTPCDISPEVALHNDVEETVLHDFVFL</sequence>
<keyword evidence="3" id="KW-1185">Reference proteome</keyword>
<evidence type="ECO:0000313" key="2">
    <source>
        <dbReference type="EMBL" id="CAK0870494.1"/>
    </source>
</evidence>
<feature type="region of interest" description="Disordered" evidence="1">
    <location>
        <begin position="175"/>
        <end position="204"/>
    </location>
</feature>
<feature type="region of interest" description="Disordered" evidence="1">
    <location>
        <begin position="228"/>
        <end position="340"/>
    </location>
</feature>
<accession>A0ABN9VBT9</accession>
<dbReference type="EMBL" id="CAUYUJ010016968">
    <property type="protein sequence ID" value="CAK0870494.1"/>
    <property type="molecule type" value="Genomic_DNA"/>
</dbReference>
<feature type="compositionally biased region" description="Low complexity" evidence="1">
    <location>
        <begin position="111"/>
        <end position="141"/>
    </location>
</feature>
<evidence type="ECO:0000256" key="1">
    <source>
        <dbReference type="SAM" id="MobiDB-lite"/>
    </source>
</evidence>
<feature type="region of interest" description="Disordered" evidence="1">
    <location>
        <begin position="108"/>
        <end position="153"/>
    </location>
</feature>
<comment type="caution">
    <text evidence="2">The sequence shown here is derived from an EMBL/GenBank/DDBJ whole genome shotgun (WGS) entry which is preliminary data.</text>
</comment>
<dbReference type="Proteomes" id="UP001189429">
    <property type="component" value="Unassembled WGS sequence"/>
</dbReference>
<evidence type="ECO:0000313" key="3">
    <source>
        <dbReference type="Proteomes" id="UP001189429"/>
    </source>
</evidence>
<feature type="compositionally biased region" description="Basic and acidic residues" evidence="1">
    <location>
        <begin position="142"/>
        <end position="153"/>
    </location>
</feature>
<feature type="compositionally biased region" description="Low complexity" evidence="1">
    <location>
        <begin position="282"/>
        <end position="301"/>
    </location>
</feature>
<proteinExistence type="predicted"/>